<gene>
    <name evidence="1" type="ORF">CSCA_3186</name>
</gene>
<evidence type="ECO:0000313" key="2">
    <source>
        <dbReference type="Proteomes" id="UP000033115"/>
    </source>
</evidence>
<evidence type="ECO:0000313" key="1">
    <source>
        <dbReference type="EMBL" id="AKA70311.1"/>
    </source>
</evidence>
<dbReference type="Proteomes" id="UP000033115">
    <property type="component" value="Chromosome"/>
</dbReference>
<protein>
    <submittedName>
        <fullName evidence="1">Uncharacterized protein</fullName>
    </submittedName>
</protein>
<dbReference type="STRING" id="1548.CSCA_3186"/>
<sequence>MNIDEQLMNKIIETTNNIDICWGELITNHIKDGMKGLDIIFKDTDYIINGLSSIDNSFQVSMFYDLFVEIEKALKSKDYMLVADLLKYELKTVLIKCDLKNKCR</sequence>
<name>A0A0E3GRH1_CLOSL</name>
<dbReference type="EMBL" id="CP009933">
    <property type="protein sequence ID" value="AKA70311.1"/>
    <property type="molecule type" value="Genomic_DNA"/>
</dbReference>
<dbReference type="KEGG" id="csq:CSCA_3186"/>
<dbReference type="HOGENOM" id="CLU_2245281_0_0_9"/>
<organism evidence="1 2">
    <name type="scientific">Clostridium scatologenes</name>
    <dbReference type="NCBI Taxonomy" id="1548"/>
    <lineage>
        <taxon>Bacteria</taxon>
        <taxon>Bacillati</taxon>
        <taxon>Bacillota</taxon>
        <taxon>Clostridia</taxon>
        <taxon>Eubacteriales</taxon>
        <taxon>Clostridiaceae</taxon>
        <taxon>Clostridium</taxon>
    </lineage>
</organism>
<dbReference type="RefSeq" id="WP_029162520.1">
    <property type="nucleotide sequence ID" value="NZ_CP009933.1"/>
</dbReference>
<dbReference type="AlphaFoldDB" id="A0A0E3GRH1"/>
<reference evidence="1 2" key="1">
    <citation type="journal article" date="2015" name="J. Biotechnol.">
        <title>Complete genome sequence of a malodorant-producing acetogen, Clostridium scatologenes ATCC 25775(T).</title>
        <authorList>
            <person name="Zhu Z."/>
            <person name="Guo T."/>
            <person name="Zheng H."/>
            <person name="Song T."/>
            <person name="Ouyang P."/>
            <person name="Xie J."/>
        </authorList>
    </citation>
    <scope>NUCLEOTIDE SEQUENCE [LARGE SCALE GENOMIC DNA]</scope>
    <source>
        <strain evidence="1 2">ATCC 25775</strain>
    </source>
</reference>
<accession>A0A0E3GRH1</accession>
<keyword evidence="2" id="KW-1185">Reference proteome</keyword>
<proteinExistence type="predicted"/>